<dbReference type="AlphaFoldDB" id="F0QYX1"/>
<evidence type="ECO:0000256" key="1">
    <source>
        <dbReference type="SAM" id="Phobius"/>
    </source>
</evidence>
<dbReference type="KEGG" id="vmo:VMUT_0035"/>
<gene>
    <name evidence="2" type="ordered locus">VMUT_0035</name>
</gene>
<evidence type="ECO:0000313" key="3">
    <source>
        <dbReference type="Proteomes" id="UP000007485"/>
    </source>
</evidence>
<keyword evidence="1" id="KW-0812">Transmembrane</keyword>
<organism evidence="2 3">
    <name type="scientific">Vulcanisaeta moutnovskia (strain 768-28)</name>
    <dbReference type="NCBI Taxonomy" id="985053"/>
    <lineage>
        <taxon>Archaea</taxon>
        <taxon>Thermoproteota</taxon>
        <taxon>Thermoprotei</taxon>
        <taxon>Thermoproteales</taxon>
        <taxon>Thermoproteaceae</taxon>
        <taxon>Vulcanisaeta</taxon>
    </lineage>
</organism>
<proteinExistence type="predicted"/>
<feature type="transmembrane region" description="Helical" evidence="1">
    <location>
        <begin position="21"/>
        <end position="40"/>
    </location>
</feature>
<protein>
    <submittedName>
        <fullName evidence="2">Uncharacterized protein</fullName>
    </submittedName>
</protein>
<dbReference type="eggNOG" id="arCOG13867">
    <property type="taxonomic scope" value="Archaea"/>
</dbReference>
<dbReference type="HOGENOM" id="CLU_1575044_0_0_2"/>
<evidence type="ECO:0000313" key="2">
    <source>
        <dbReference type="EMBL" id="ADY00252.1"/>
    </source>
</evidence>
<reference evidence="2 3" key="1">
    <citation type="journal article" date="2011" name="J. Bacteriol.">
        <title>Complete genome sequence of 'Vulcanisaeta moutnovskia' strain 768-28, a novel member of the hyperthermophilic crenarchaeal genus vulcanisaeta.</title>
        <authorList>
            <person name="Gumerov V.M."/>
            <person name="Mardanov A.V."/>
            <person name="Beletsky A.V."/>
            <person name="Prokofeva M.I."/>
            <person name="Bonch-Osmolovskaya E.A."/>
            <person name="Ravin N.V."/>
            <person name="Skryabin K.G."/>
        </authorList>
    </citation>
    <scope>NUCLEOTIDE SEQUENCE [LARGE SCALE GENOMIC DNA]</scope>
    <source>
        <strain evidence="2 3">768-28</strain>
    </source>
</reference>
<keyword evidence="1" id="KW-0472">Membrane</keyword>
<keyword evidence="3" id="KW-1185">Reference proteome</keyword>
<dbReference type="EMBL" id="CP002529">
    <property type="protein sequence ID" value="ADY00252.1"/>
    <property type="molecule type" value="Genomic_DNA"/>
</dbReference>
<accession>F0QYX1</accession>
<dbReference type="Proteomes" id="UP000007485">
    <property type="component" value="Chromosome"/>
</dbReference>
<sequence length="178" mass="19385">MLIYLAFVSFETVINKTHIKYVVISLISIIAVMAMVIVASQNTTQVNVVVQGVGPLSNATITYMEFVQSYTTQMLHAYGTATTNNEGIALIPQPPPPLPGKEDVITITVNATIGKTAVFRAYTFYLTSENFTNQLNITLSIPESSKVSGNQDMLLIAIIIVIVVLIAVIILAIRRPRS</sequence>
<name>F0QYX1_VULM7</name>
<keyword evidence="1" id="KW-1133">Transmembrane helix</keyword>
<feature type="transmembrane region" description="Helical" evidence="1">
    <location>
        <begin position="153"/>
        <end position="173"/>
    </location>
</feature>